<dbReference type="EnsemblPlants" id="OPUNC05G05960.1">
    <property type="protein sequence ID" value="OPUNC05G05960.1"/>
    <property type="gene ID" value="OPUNC05G05960"/>
</dbReference>
<feature type="region of interest" description="Disordered" evidence="1">
    <location>
        <begin position="84"/>
        <end position="105"/>
    </location>
</feature>
<evidence type="ECO:0000313" key="3">
    <source>
        <dbReference type="Proteomes" id="UP000026962"/>
    </source>
</evidence>
<dbReference type="Gramene" id="OPUNC05G05960.1">
    <property type="protein sequence ID" value="OPUNC05G05960.1"/>
    <property type="gene ID" value="OPUNC05G05960"/>
</dbReference>
<feature type="compositionally biased region" description="Polar residues" evidence="1">
    <location>
        <begin position="1"/>
        <end position="12"/>
    </location>
</feature>
<accession>A0A0E0KZJ8</accession>
<feature type="compositionally biased region" description="Low complexity" evidence="1">
    <location>
        <begin position="22"/>
        <end position="45"/>
    </location>
</feature>
<name>A0A0E0KZJ8_ORYPU</name>
<protein>
    <submittedName>
        <fullName evidence="2">Uncharacterized protein</fullName>
    </submittedName>
</protein>
<reference evidence="2" key="1">
    <citation type="submission" date="2015-04" db="UniProtKB">
        <authorList>
            <consortium name="EnsemblPlants"/>
        </authorList>
    </citation>
    <scope>IDENTIFICATION</scope>
</reference>
<dbReference type="HOGENOM" id="CLU_2240977_0_0_1"/>
<evidence type="ECO:0000256" key="1">
    <source>
        <dbReference type="SAM" id="MobiDB-lite"/>
    </source>
</evidence>
<keyword evidence="3" id="KW-1185">Reference proteome</keyword>
<proteinExistence type="predicted"/>
<reference evidence="2" key="2">
    <citation type="submission" date="2018-05" db="EMBL/GenBank/DDBJ databases">
        <title>OpunRS2 (Oryza punctata Reference Sequence Version 2).</title>
        <authorList>
            <person name="Zhang J."/>
            <person name="Kudrna D."/>
            <person name="Lee S."/>
            <person name="Talag J."/>
            <person name="Welchert J."/>
            <person name="Wing R.A."/>
        </authorList>
    </citation>
    <scope>NUCLEOTIDE SEQUENCE [LARGE SCALE GENOMIC DNA]</scope>
</reference>
<organism evidence="2">
    <name type="scientific">Oryza punctata</name>
    <name type="common">Red rice</name>
    <dbReference type="NCBI Taxonomy" id="4537"/>
    <lineage>
        <taxon>Eukaryota</taxon>
        <taxon>Viridiplantae</taxon>
        <taxon>Streptophyta</taxon>
        <taxon>Embryophyta</taxon>
        <taxon>Tracheophyta</taxon>
        <taxon>Spermatophyta</taxon>
        <taxon>Magnoliopsida</taxon>
        <taxon>Liliopsida</taxon>
        <taxon>Poales</taxon>
        <taxon>Poaceae</taxon>
        <taxon>BOP clade</taxon>
        <taxon>Oryzoideae</taxon>
        <taxon>Oryzeae</taxon>
        <taxon>Oryzinae</taxon>
        <taxon>Oryza</taxon>
    </lineage>
</organism>
<evidence type="ECO:0000313" key="2">
    <source>
        <dbReference type="EnsemblPlants" id="OPUNC05G05960.1"/>
    </source>
</evidence>
<dbReference type="AlphaFoldDB" id="A0A0E0KZJ8"/>
<dbReference type="Proteomes" id="UP000026962">
    <property type="component" value="Chromosome 5"/>
</dbReference>
<sequence>MNCSVSPTSGQPSEPAGGRALAAVDRAASRRTTAVTSSAATTEAVYKGQETPPAASGCMAGVAVAGDRNRCGNALPPHAFSEAMSQRPLPPVSRLGEQIPMKKCK</sequence>
<feature type="region of interest" description="Disordered" evidence="1">
    <location>
        <begin position="1"/>
        <end position="52"/>
    </location>
</feature>